<feature type="region of interest" description="Disordered" evidence="6">
    <location>
        <begin position="1"/>
        <end position="95"/>
    </location>
</feature>
<dbReference type="Pfam" id="PF00270">
    <property type="entry name" value="DEAD"/>
    <property type="match status" value="1"/>
</dbReference>
<dbReference type="GO" id="GO:0003724">
    <property type="term" value="F:RNA helicase activity"/>
    <property type="evidence" value="ECO:0007669"/>
    <property type="project" value="InterPro"/>
</dbReference>
<dbReference type="EMBL" id="UZAU01000371">
    <property type="status" value="NOT_ANNOTATED_CDS"/>
    <property type="molecule type" value="Genomic_DNA"/>
</dbReference>
<protein>
    <submittedName>
        <fullName evidence="9">Uncharacterized protein</fullName>
    </submittedName>
</protein>
<evidence type="ECO:0000313" key="10">
    <source>
        <dbReference type="Proteomes" id="UP000596661"/>
    </source>
</evidence>
<dbReference type="InterPro" id="IPR044742">
    <property type="entry name" value="DEAD/DEAH_RhlB"/>
</dbReference>
<name>A0A803PJF7_CANSA</name>
<dbReference type="InterPro" id="IPR014001">
    <property type="entry name" value="Helicase_ATP-bd"/>
</dbReference>
<feature type="domain" description="Helicase ATP-binding" evidence="7">
    <location>
        <begin position="134"/>
        <end position="292"/>
    </location>
</feature>
<keyword evidence="1" id="KW-0547">Nucleotide-binding</keyword>
<dbReference type="InterPro" id="IPR027417">
    <property type="entry name" value="P-loop_NTPase"/>
</dbReference>
<evidence type="ECO:0000259" key="7">
    <source>
        <dbReference type="PROSITE" id="PS51192"/>
    </source>
</evidence>
<evidence type="ECO:0000313" key="9">
    <source>
        <dbReference type="EnsemblPlants" id="cds.evm.model.04.961"/>
    </source>
</evidence>
<evidence type="ECO:0000256" key="1">
    <source>
        <dbReference type="ARBA" id="ARBA00022741"/>
    </source>
</evidence>
<dbReference type="InterPro" id="IPR011545">
    <property type="entry name" value="DEAD/DEAH_box_helicase_dom"/>
</dbReference>
<organism evidence="9 10">
    <name type="scientific">Cannabis sativa</name>
    <name type="common">Hemp</name>
    <name type="synonym">Marijuana</name>
    <dbReference type="NCBI Taxonomy" id="3483"/>
    <lineage>
        <taxon>Eukaryota</taxon>
        <taxon>Viridiplantae</taxon>
        <taxon>Streptophyta</taxon>
        <taxon>Embryophyta</taxon>
        <taxon>Tracheophyta</taxon>
        <taxon>Spermatophyta</taxon>
        <taxon>Magnoliopsida</taxon>
        <taxon>eudicotyledons</taxon>
        <taxon>Gunneridae</taxon>
        <taxon>Pentapetalae</taxon>
        <taxon>rosids</taxon>
        <taxon>fabids</taxon>
        <taxon>Rosales</taxon>
        <taxon>Cannabaceae</taxon>
        <taxon>Cannabis</taxon>
    </lineage>
</organism>
<dbReference type="CDD" id="cd00268">
    <property type="entry name" value="DEADc"/>
    <property type="match status" value="1"/>
</dbReference>
<feature type="compositionally biased region" description="Basic and acidic residues" evidence="6">
    <location>
        <begin position="19"/>
        <end position="31"/>
    </location>
</feature>
<evidence type="ECO:0000256" key="4">
    <source>
        <dbReference type="ARBA" id="ARBA00022840"/>
    </source>
</evidence>
<dbReference type="InterPro" id="IPR014014">
    <property type="entry name" value="RNA_helicase_DEAD_Q_motif"/>
</dbReference>
<keyword evidence="3" id="KW-0347">Helicase</keyword>
<dbReference type="SUPFAM" id="SSF52540">
    <property type="entry name" value="P-loop containing nucleoside triphosphate hydrolases"/>
    <property type="match status" value="1"/>
</dbReference>
<proteinExistence type="predicted"/>
<dbReference type="Gramene" id="evm.model.04.961">
    <property type="protein sequence ID" value="cds.evm.model.04.961"/>
    <property type="gene ID" value="evm.TU.04.961"/>
</dbReference>
<keyword evidence="4" id="KW-0067">ATP-binding</keyword>
<reference evidence="9" key="2">
    <citation type="submission" date="2021-03" db="UniProtKB">
        <authorList>
            <consortium name="EnsemblPlants"/>
        </authorList>
    </citation>
    <scope>IDENTIFICATION</scope>
</reference>
<feature type="domain" description="DEAD-box RNA helicase Q" evidence="8">
    <location>
        <begin position="103"/>
        <end position="131"/>
    </location>
</feature>
<feature type="compositionally biased region" description="Low complexity" evidence="6">
    <location>
        <begin position="1"/>
        <end position="15"/>
    </location>
</feature>
<keyword evidence="2" id="KW-0378">Hydrolase</keyword>
<accession>A0A803PJF7</accession>
<keyword evidence="10" id="KW-1185">Reference proteome</keyword>
<dbReference type="GO" id="GO:0003676">
    <property type="term" value="F:nucleic acid binding"/>
    <property type="evidence" value="ECO:0007669"/>
    <property type="project" value="InterPro"/>
</dbReference>
<dbReference type="PROSITE" id="PS51192">
    <property type="entry name" value="HELICASE_ATP_BIND_1"/>
    <property type="match status" value="1"/>
</dbReference>
<dbReference type="SMART" id="SM00487">
    <property type="entry name" value="DEXDc"/>
    <property type="match status" value="1"/>
</dbReference>
<feature type="short sequence motif" description="Q motif" evidence="5">
    <location>
        <begin position="103"/>
        <end position="131"/>
    </location>
</feature>
<dbReference type="PANTHER" id="PTHR47960">
    <property type="entry name" value="DEAD-BOX ATP-DEPENDENT RNA HELICASE 50"/>
    <property type="match status" value="1"/>
</dbReference>
<evidence type="ECO:0000256" key="6">
    <source>
        <dbReference type="SAM" id="MobiDB-lite"/>
    </source>
</evidence>
<evidence type="ECO:0000256" key="3">
    <source>
        <dbReference type="ARBA" id="ARBA00022806"/>
    </source>
</evidence>
<dbReference type="GO" id="GO:0005524">
    <property type="term" value="F:ATP binding"/>
    <property type="evidence" value="ECO:0007669"/>
    <property type="project" value="UniProtKB-KW"/>
</dbReference>
<dbReference type="Proteomes" id="UP000596661">
    <property type="component" value="Chromosome 4"/>
</dbReference>
<dbReference type="AlphaFoldDB" id="A0A803PJF7"/>
<evidence type="ECO:0000256" key="5">
    <source>
        <dbReference type="PROSITE-ProRule" id="PRU00552"/>
    </source>
</evidence>
<evidence type="ECO:0000256" key="2">
    <source>
        <dbReference type="ARBA" id="ARBA00022801"/>
    </source>
</evidence>
<reference evidence="9" key="1">
    <citation type="submission" date="2018-11" db="EMBL/GenBank/DDBJ databases">
        <authorList>
            <person name="Grassa J C."/>
        </authorList>
    </citation>
    <scope>NUCLEOTIDE SEQUENCE [LARGE SCALE GENOMIC DNA]</scope>
</reference>
<dbReference type="EnsemblPlants" id="evm.model.04.961">
    <property type="protein sequence ID" value="cds.evm.model.04.961"/>
    <property type="gene ID" value="evm.TU.04.961"/>
</dbReference>
<dbReference type="PROSITE" id="PS51195">
    <property type="entry name" value="Q_MOTIF"/>
    <property type="match status" value="1"/>
</dbReference>
<sequence length="295" mass="32786">MDKSQSPSVLRSRSSFGRLKVERVRTTRPKELVVQVPTKNPPLPVDDDDVVESPPPLRKWTRKGSETRLGSSNKGWNLKYDSPEPDSTPRTNFSSGSDFFSRKSFRDVGYSDFMIECLRKLNFQRPSHIQAMSFAPVKEGKSCILADQSGSGKTLAYLAPVIQRLRQEEIDGKSMASSQSPRLIVLVPTAELASQVLVNCRSMSKSGVPFRSMVVTGGFRQKTQLENLQQGVDVLIATPGRFMYMIKEDTSNKELIRNISSMSWVISVALSAFFGQCTLNSALIEGVIPFKNVPS</sequence>
<dbReference type="GO" id="GO:0016787">
    <property type="term" value="F:hydrolase activity"/>
    <property type="evidence" value="ECO:0007669"/>
    <property type="project" value="UniProtKB-KW"/>
</dbReference>
<dbReference type="Gene3D" id="3.40.50.300">
    <property type="entry name" value="P-loop containing nucleotide triphosphate hydrolases"/>
    <property type="match status" value="1"/>
</dbReference>
<evidence type="ECO:0000259" key="8">
    <source>
        <dbReference type="PROSITE" id="PS51195"/>
    </source>
</evidence>